<dbReference type="KEGG" id="slx:SLAV_34880"/>
<dbReference type="Pfam" id="PF04965">
    <property type="entry name" value="GPW_gp25"/>
    <property type="match status" value="1"/>
</dbReference>
<dbReference type="AlphaFoldDB" id="A0A2K8PPR2"/>
<keyword evidence="3" id="KW-1185">Reference proteome</keyword>
<gene>
    <name evidence="2" type="ORF">SLAV_34880</name>
</gene>
<dbReference type="Proteomes" id="UP000231791">
    <property type="component" value="Chromosome"/>
</dbReference>
<dbReference type="EMBL" id="CP024985">
    <property type="protein sequence ID" value="ATZ28746.1"/>
    <property type="molecule type" value="Genomic_DNA"/>
</dbReference>
<sequence>MSAVDVDFPFGTAATGRTRLTAAEDHVRDMIEQVLFTRPGERVVRPDFGCGLLDLVFEPNGPDLAAALQVTVQTALHRWLGDVIAVRSLSVTADEAALRIEIGYELLATGAVRTEAFDSGVIR</sequence>
<name>A0A2K8PPR2_STRLA</name>
<accession>A0A2K8PPR2</accession>
<evidence type="ECO:0000259" key="1">
    <source>
        <dbReference type="Pfam" id="PF04965"/>
    </source>
</evidence>
<organism evidence="2 3">
    <name type="scientific">Streptomyces lavendulae subsp. lavendulae</name>
    <dbReference type="NCBI Taxonomy" id="58340"/>
    <lineage>
        <taxon>Bacteria</taxon>
        <taxon>Bacillati</taxon>
        <taxon>Actinomycetota</taxon>
        <taxon>Actinomycetes</taxon>
        <taxon>Kitasatosporales</taxon>
        <taxon>Streptomycetaceae</taxon>
        <taxon>Streptomyces</taxon>
    </lineage>
</organism>
<evidence type="ECO:0000313" key="2">
    <source>
        <dbReference type="EMBL" id="ATZ28746.1"/>
    </source>
</evidence>
<dbReference type="InterPro" id="IPR007048">
    <property type="entry name" value="IraD/Gp25-like"/>
</dbReference>
<dbReference type="SUPFAM" id="SSF160719">
    <property type="entry name" value="gpW/gp25-like"/>
    <property type="match status" value="1"/>
</dbReference>
<proteinExistence type="predicted"/>
<dbReference type="Gene3D" id="3.10.450.40">
    <property type="match status" value="1"/>
</dbReference>
<protein>
    <submittedName>
        <fullName evidence="2">Gene 25-like lysozyme</fullName>
    </submittedName>
</protein>
<reference evidence="2 3" key="1">
    <citation type="submission" date="2017-11" db="EMBL/GenBank/DDBJ databases">
        <title>Complete genome sequence of Streptomyces lavendulae subsp. lavendulae CCM 3239 (formerly 'Streptomyces aureofaciens CCM 3239'), the producer of the angucycline-type antibiotic auricin.</title>
        <authorList>
            <person name="Busche T."/>
            <person name="Novakova R."/>
            <person name="Al'Dilaimi A."/>
            <person name="Homerova D."/>
            <person name="Feckova L."/>
            <person name="Rezuchova B."/>
            <person name="Mingyar E."/>
            <person name="Csolleiova D."/>
            <person name="Bekeova C."/>
            <person name="Winkler A."/>
            <person name="Sevcikova B."/>
            <person name="Kalinowski J."/>
            <person name="Kormanec J."/>
            <person name="Ruckert C."/>
        </authorList>
    </citation>
    <scope>NUCLEOTIDE SEQUENCE [LARGE SCALE GENOMIC DNA]</scope>
    <source>
        <strain evidence="2 3">CCM 3239</strain>
    </source>
</reference>
<feature type="domain" description="IraD/Gp25-like" evidence="1">
    <location>
        <begin position="23"/>
        <end position="109"/>
    </location>
</feature>
<evidence type="ECO:0000313" key="3">
    <source>
        <dbReference type="Proteomes" id="UP000231791"/>
    </source>
</evidence>